<dbReference type="PANTHER" id="PTHR12684">
    <property type="entry name" value="PUTATIVE PHOSPHOTRANSFERASE"/>
    <property type="match status" value="1"/>
</dbReference>
<organism evidence="6 7">
    <name type="scientific">Terrimonas rubra</name>
    <dbReference type="NCBI Taxonomy" id="1035890"/>
    <lineage>
        <taxon>Bacteria</taxon>
        <taxon>Pseudomonadati</taxon>
        <taxon>Bacteroidota</taxon>
        <taxon>Chitinophagia</taxon>
        <taxon>Chitinophagales</taxon>
        <taxon>Chitinophagaceae</taxon>
        <taxon>Terrimonas</taxon>
    </lineage>
</organism>
<protein>
    <recommendedName>
        <fullName evidence="5">Probable RNA 2'-phosphotransferase</fullName>
        <ecNumber evidence="5">2.7.1.-</ecNumber>
    </recommendedName>
</protein>
<dbReference type="RefSeq" id="WP_386103150.1">
    <property type="nucleotide sequence ID" value="NZ_JBHUOZ010000003.1"/>
</dbReference>
<evidence type="ECO:0000256" key="1">
    <source>
        <dbReference type="ARBA" id="ARBA00009836"/>
    </source>
</evidence>
<accession>A0ABW6ABA3</accession>
<dbReference type="SUPFAM" id="SSF56399">
    <property type="entry name" value="ADP-ribosylation"/>
    <property type="match status" value="1"/>
</dbReference>
<dbReference type="Pfam" id="PF01885">
    <property type="entry name" value="PTS_2-RNA"/>
    <property type="match status" value="1"/>
</dbReference>
<dbReference type="InterPro" id="IPR042081">
    <property type="entry name" value="RNA_2'-PTrans_C"/>
</dbReference>
<proteinExistence type="inferred from homology"/>
<evidence type="ECO:0000256" key="3">
    <source>
        <dbReference type="ARBA" id="ARBA00023027"/>
    </source>
</evidence>
<gene>
    <name evidence="5" type="primary">kptA</name>
    <name evidence="6" type="ORF">ACFS6H_19585</name>
</gene>
<dbReference type="Gene3D" id="3.20.170.30">
    <property type="match status" value="1"/>
</dbReference>
<dbReference type="Gene3D" id="1.10.10.970">
    <property type="entry name" value="RNA 2'-phosphotransferase, Tpt1/KptA family, N-terminal domain"/>
    <property type="match status" value="1"/>
</dbReference>
<keyword evidence="3 5" id="KW-0520">NAD</keyword>
<dbReference type="HAMAP" id="MF_00299">
    <property type="entry name" value="KptA"/>
    <property type="match status" value="1"/>
</dbReference>
<dbReference type="InterPro" id="IPR002745">
    <property type="entry name" value="Ptrans_KptA/Tpt1"/>
</dbReference>
<name>A0ABW6ABA3_9BACT</name>
<dbReference type="Proteomes" id="UP001597511">
    <property type="component" value="Unassembled WGS sequence"/>
</dbReference>
<evidence type="ECO:0000256" key="2">
    <source>
        <dbReference type="ARBA" id="ARBA00022679"/>
    </source>
</evidence>
<dbReference type="NCBIfam" id="NF002014">
    <property type="entry name" value="PRK00819.1-4"/>
    <property type="match status" value="1"/>
</dbReference>
<keyword evidence="2 5" id="KW-0808">Transferase</keyword>
<comment type="function">
    <text evidence="4 5">Removes the 2'-phosphate from RNA via an intermediate in which the phosphate is ADP-ribosylated by NAD followed by a presumed transesterification to release the RNA and generate ADP-ribose 1''-2''-cyclic phosphate (APPR&gt;P). May function as an ADP-ribosylase.</text>
</comment>
<keyword evidence="7" id="KW-1185">Reference proteome</keyword>
<evidence type="ECO:0000313" key="6">
    <source>
        <dbReference type="EMBL" id="MFD2921931.1"/>
    </source>
</evidence>
<evidence type="ECO:0000256" key="4">
    <source>
        <dbReference type="ARBA" id="ARBA00025212"/>
    </source>
</evidence>
<dbReference type="PANTHER" id="PTHR12684:SF2">
    <property type="entry name" value="TRNA 2'-PHOSPHOTRANSFERASE 1"/>
    <property type="match status" value="1"/>
</dbReference>
<evidence type="ECO:0000256" key="5">
    <source>
        <dbReference type="HAMAP-Rule" id="MF_00299"/>
    </source>
</evidence>
<dbReference type="EC" id="2.7.1.-" evidence="5"/>
<sequence>MEKEHKYFSKFLSYTLRHHPEKIGLTLDNKGWADVNELITKMNAHNAALTMDILETIVASNDKKRFAFNDDKTKIRASQGHSIPIDLDLQPVTPPAILYHGTAQQNLESIRANGLLKQSRQHVHLSATRETAIQVGSRHGKVVVLVVQTKQMHEAGYTFYLSDNHVWLTDHVPAEYIEK</sequence>
<evidence type="ECO:0000313" key="7">
    <source>
        <dbReference type="Proteomes" id="UP001597511"/>
    </source>
</evidence>
<dbReference type="GO" id="GO:0016740">
    <property type="term" value="F:transferase activity"/>
    <property type="evidence" value="ECO:0007669"/>
    <property type="project" value="UniProtKB-KW"/>
</dbReference>
<comment type="similarity">
    <text evidence="1 5">Belongs to the KptA/TPT1 family.</text>
</comment>
<dbReference type="EMBL" id="JBHUOZ010000003">
    <property type="protein sequence ID" value="MFD2921931.1"/>
    <property type="molecule type" value="Genomic_DNA"/>
</dbReference>
<reference evidence="7" key="1">
    <citation type="journal article" date="2019" name="Int. J. Syst. Evol. Microbiol.">
        <title>The Global Catalogue of Microorganisms (GCM) 10K type strain sequencing project: providing services to taxonomists for standard genome sequencing and annotation.</title>
        <authorList>
            <consortium name="The Broad Institute Genomics Platform"/>
            <consortium name="The Broad Institute Genome Sequencing Center for Infectious Disease"/>
            <person name="Wu L."/>
            <person name="Ma J."/>
        </authorList>
    </citation>
    <scope>NUCLEOTIDE SEQUENCE [LARGE SCALE GENOMIC DNA]</scope>
    <source>
        <strain evidence="7">KCTC 23299</strain>
    </source>
</reference>
<dbReference type="InterPro" id="IPR022928">
    <property type="entry name" value="RNA_2'-PTrans_KptA"/>
</dbReference>
<comment type="caution">
    <text evidence="6">The sequence shown here is derived from an EMBL/GenBank/DDBJ whole genome shotgun (WGS) entry which is preliminary data.</text>
</comment>
<dbReference type="InterPro" id="IPR042080">
    <property type="entry name" value="RNA_2'-PTrans_N"/>
</dbReference>